<dbReference type="Proteomes" id="UP000679179">
    <property type="component" value="Unassembled WGS sequence"/>
</dbReference>
<dbReference type="RefSeq" id="WP_212904427.1">
    <property type="nucleotide sequence ID" value="NZ_BOPZ01000021.1"/>
</dbReference>
<name>A0A919S1S3_9CLOT</name>
<evidence type="ECO:0000313" key="2">
    <source>
        <dbReference type="Proteomes" id="UP000679179"/>
    </source>
</evidence>
<proteinExistence type="predicted"/>
<comment type="caution">
    <text evidence="1">The sequence shown here is derived from an EMBL/GenBank/DDBJ whole genome shotgun (WGS) entry which is preliminary data.</text>
</comment>
<evidence type="ECO:0000313" key="1">
    <source>
        <dbReference type="EMBL" id="GIM29741.1"/>
    </source>
</evidence>
<organism evidence="1 2">
    <name type="scientific">Clostridium polyendosporum</name>
    <dbReference type="NCBI Taxonomy" id="69208"/>
    <lineage>
        <taxon>Bacteria</taxon>
        <taxon>Bacillati</taxon>
        <taxon>Bacillota</taxon>
        <taxon>Clostridia</taxon>
        <taxon>Eubacteriales</taxon>
        <taxon>Clostridiaceae</taxon>
        <taxon>Clostridium</taxon>
    </lineage>
</organism>
<dbReference type="EMBL" id="BOPZ01000021">
    <property type="protein sequence ID" value="GIM29741.1"/>
    <property type="molecule type" value="Genomic_DNA"/>
</dbReference>
<gene>
    <name evidence="1" type="ORF">CPJCM30710_24070</name>
</gene>
<keyword evidence="2" id="KW-1185">Reference proteome</keyword>
<accession>A0A919S1S3</accession>
<reference evidence="1" key="1">
    <citation type="submission" date="2021-03" db="EMBL/GenBank/DDBJ databases">
        <title>Taxonomic study of Clostridium polyendosporum from meadow-gley soil under rice.</title>
        <authorList>
            <person name="Kobayashi H."/>
            <person name="Tanizawa Y."/>
            <person name="Yagura M."/>
        </authorList>
    </citation>
    <scope>NUCLEOTIDE SEQUENCE</scope>
    <source>
        <strain evidence="1">JCM 30710</strain>
    </source>
</reference>
<sequence length="101" mass="11455">MKFTVVFKSYQSLDLSFGLVFAPCPIWIKGDEIVVNINPKDSHYQLGSVKKLIEVESLQSKLLEKKAVVIGHGTGYGCESDLKELIKDLRNEGFEVKYKEF</sequence>
<protein>
    <submittedName>
        <fullName evidence="1">Uncharacterized protein</fullName>
    </submittedName>
</protein>
<dbReference type="AlphaFoldDB" id="A0A919S1S3"/>